<evidence type="ECO:0000256" key="8">
    <source>
        <dbReference type="RuleBase" id="RU000612"/>
    </source>
</evidence>
<dbReference type="Gene3D" id="1.10.1390.10">
    <property type="match status" value="1"/>
</dbReference>
<dbReference type="CDD" id="cd05016">
    <property type="entry name" value="SIS_PGI_2"/>
    <property type="match status" value="1"/>
</dbReference>
<dbReference type="Pfam" id="PF00342">
    <property type="entry name" value="PGI"/>
    <property type="match status" value="1"/>
</dbReference>
<organism evidence="9 10">
    <name type="scientific">Streblomastix strix</name>
    <dbReference type="NCBI Taxonomy" id="222440"/>
    <lineage>
        <taxon>Eukaryota</taxon>
        <taxon>Metamonada</taxon>
        <taxon>Preaxostyla</taxon>
        <taxon>Oxymonadida</taxon>
        <taxon>Streblomastigidae</taxon>
        <taxon>Streblomastix</taxon>
    </lineage>
</organism>
<accession>A0A5J4WY43</accession>
<dbReference type="HAMAP" id="MF_00473">
    <property type="entry name" value="G6P_isomerase"/>
    <property type="match status" value="1"/>
</dbReference>
<comment type="pathway">
    <text evidence="1 8">Carbohydrate degradation; glycolysis; D-glyceraldehyde 3-phosphate and glycerone phosphate from D-glucose: step 2/4.</text>
</comment>
<dbReference type="OrthoDB" id="5831190at2759"/>
<dbReference type="PANTHER" id="PTHR11469">
    <property type="entry name" value="GLUCOSE-6-PHOSPHATE ISOMERASE"/>
    <property type="match status" value="1"/>
</dbReference>
<keyword evidence="4 8" id="KW-0312">Gluconeogenesis</keyword>
<dbReference type="CDD" id="cd05015">
    <property type="entry name" value="SIS_PGI_1"/>
    <property type="match status" value="1"/>
</dbReference>
<evidence type="ECO:0000256" key="1">
    <source>
        <dbReference type="ARBA" id="ARBA00004926"/>
    </source>
</evidence>
<dbReference type="InterPro" id="IPR023096">
    <property type="entry name" value="G6P_Isomerase_C"/>
</dbReference>
<evidence type="ECO:0000256" key="6">
    <source>
        <dbReference type="ARBA" id="ARBA00023235"/>
    </source>
</evidence>
<dbReference type="GO" id="GO:0006096">
    <property type="term" value="P:glycolytic process"/>
    <property type="evidence" value="ECO:0007669"/>
    <property type="project" value="UniProtKB-UniPathway"/>
</dbReference>
<dbReference type="Proteomes" id="UP000324800">
    <property type="component" value="Unassembled WGS sequence"/>
</dbReference>
<evidence type="ECO:0000256" key="7">
    <source>
        <dbReference type="ARBA" id="ARBA00029321"/>
    </source>
</evidence>
<comment type="catalytic activity">
    <reaction evidence="7 8">
        <text>alpha-D-glucose 6-phosphate = beta-D-fructose 6-phosphate</text>
        <dbReference type="Rhea" id="RHEA:11816"/>
        <dbReference type="ChEBI" id="CHEBI:57634"/>
        <dbReference type="ChEBI" id="CHEBI:58225"/>
        <dbReference type="EC" id="5.3.1.9"/>
    </reaction>
</comment>
<keyword evidence="6 8" id="KW-0413">Isomerase</keyword>
<protein>
    <recommendedName>
        <fullName evidence="3 8">Glucose-6-phosphate isomerase</fullName>
        <ecNumber evidence="3 8">5.3.1.9</ecNumber>
    </recommendedName>
</protein>
<dbReference type="GO" id="GO:0048029">
    <property type="term" value="F:monosaccharide binding"/>
    <property type="evidence" value="ECO:0007669"/>
    <property type="project" value="TreeGrafter"/>
</dbReference>
<comment type="caution">
    <text evidence="9">The sequence shown here is derived from an EMBL/GenBank/DDBJ whole genome shotgun (WGS) entry which is preliminary data.</text>
</comment>
<dbReference type="InterPro" id="IPR046348">
    <property type="entry name" value="SIS_dom_sf"/>
</dbReference>
<dbReference type="FunFam" id="3.40.50.10490:FF:000004">
    <property type="entry name" value="Glucose-6-phosphate isomerase"/>
    <property type="match status" value="1"/>
</dbReference>
<gene>
    <name evidence="9" type="ORF">EZS28_004463</name>
</gene>
<dbReference type="NCBIfam" id="NF001211">
    <property type="entry name" value="PRK00179.1"/>
    <property type="match status" value="1"/>
</dbReference>
<dbReference type="InterPro" id="IPR018189">
    <property type="entry name" value="Phosphoglucose_isomerase_CS"/>
</dbReference>
<evidence type="ECO:0000256" key="2">
    <source>
        <dbReference type="ARBA" id="ARBA00006604"/>
    </source>
</evidence>
<dbReference type="PRINTS" id="PR00662">
    <property type="entry name" value="G6PISOMERASE"/>
</dbReference>
<dbReference type="Gene3D" id="3.40.50.10490">
    <property type="entry name" value="Glucose-6-phosphate isomerase like protein, domain 1"/>
    <property type="match status" value="2"/>
</dbReference>
<evidence type="ECO:0000256" key="5">
    <source>
        <dbReference type="ARBA" id="ARBA00023152"/>
    </source>
</evidence>
<reference evidence="9 10" key="1">
    <citation type="submission" date="2019-03" db="EMBL/GenBank/DDBJ databases">
        <title>Single cell metagenomics reveals metabolic interactions within the superorganism composed of flagellate Streblomastix strix and complex community of Bacteroidetes bacteria on its surface.</title>
        <authorList>
            <person name="Treitli S.C."/>
            <person name="Kolisko M."/>
            <person name="Husnik F."/>
            <person name="Keeling P."/>
            <person name="Hampl V."/>
        </authorList>
    </citation>
    <scope>NUCLEOTIDE SEQUENCE [LARGE SCALE GENOMIC DNA]</scope>
    <source>
        <strain evidence="9">ST1C</strain>
    </source>
</reference>
<dbReference type="InterPro" id="IPR035482">
    <property type="entry name" value="SIS_PGI_2"/>
</dbReference>
<comment type="similarity">
    <text evidence="2 8">Belongs to the GPI family.</text>
</comment>
<keyword evidence="5 8" id="KW-0324">Glycolysis</keyword>
<proteinExistence type="inferred from homology"/>
<evidence type="ECO:0000313" key="10">
    <source>
        <dbReference type="Proteomes" id="UP000324800"/>
    </source>
</evidence>
<dbReference type="InterPro" id="IPR035476">
    <property type="entry name" value="SIS_PGI_1"/>
</dbReference>
<dbReference type="InterPro" id="IPR001672">
    <property type="entry name" value="G6P_Isomerase"/>
</dbReference>
<dbReference type="PANTHER" id="PTHR11469:SF1">
    <property type="entry name" value="GLUCOSE-6-PHOSPHATE ISOMERASE"/>
    <property type="match status" value="1"/>
</dbReference>
<dbReference type="GO" id="GO:0097367">
    <property type="term" value="F:carbohydrate derivative binding"/>
    <property type="evidence" value="ECO:0007669"/>
    <property type="project" value="InterPro"/>
</dbReference>
<dbReference type="PROSITE" id="PS51463">
    <property type="entry name" value="P_GLUCOSE_ISOMERASE_3"/>
    <property type="match status" value="1"/>
</dbReference>
<evidence type="ECO:0000256" key="4">
    <source>
        <dbReference type="ARBA" id="ARBA00022432"/>
    </source>
</evidence>
<dbReference type="EC" id="5.3.1.9" evidence="3 8"/>
<evidence type="ECO:0000313" key="9">
    <source>
        <dbReference type="EMBL" id="KAA6400008.1"/>
    </source>
</evidence>
<dbReference type="SUPFAM" id="SSF53697">
    <property type="entry name" value="SIS domain"/>
    <property type="match status" value="1"/>
</dbReference>
<dbReference type="GO" id="GO:0005829">
    <property type="term" value="C:cytosol"/>
    <property type="evidence" value="ECO:0007669"/>
    <property type="project" value="TreeGrafter"/>
</dbReference>
<dbReference type="PROSITE" id="PS00174">
    <property type="entry name" value="P_GLUCOSE_ISOMERASE_2"/>
    <property type="match status" value="1"/>
</dbReference>
<sequence>MEPLLAHKGILEKQKIAELFDKDPHRVEKFSLQIESGDDFLYLDYSKNLITEETIDLLVKYAEENEVAKKIEAMFNGDIINITEKRAVLHTALRNRSNRPIYVDGKDVMPDVNAVLEKVRIFVQKIRSGEWKGYTGKQITDVVNIGIGGSDLGPSMVSKALTPYADRSLIRAHYISNVDGTHAVEVLRELNPETVLFIISSKTFTTQETMNNAQTCKNWWLSKVGEVNASQLPKHFVAVSTNLAKVAEFGINPENAFAFWDWVGGRFSLWSAIGLSTAIYVGYDNFIQLLEGAHSLDEHFRTQHNLKKNIPVILALLNIWNGNFFGFSSHAVLPYDQYLELFPAFLQQLEMESNGKGVKIATGEKVGPFGTGGVVWGQPGTNGQHAFYQLIHQGTQVIPCTFIFPIRSHNPIGFHHTLLASNVFAQSEALMRGKTEDEAWLEGVGQSEGEEHRRLIAKHRTFPGNRPSNTILLNQVTPRTLGILIALYENKVFVEGVIWKINSFDQWGVELGKQLANQLFSVLSDKDGTNEEAQKRLLQKDQSTRTLVDIFKKFRQ</sequence>
<dbReference type="PROSITE" id="PS00765">
    <property type="entry name" value="P_GLUCOSE_ISOMERASE_1"/>
    <property type="match status" value="1"/>
</dbReference>
<dbReference type="EMBL" id="SNRW01000637">
    <property type="protein sequence ID" value="KAA6400008.1"/>
    <property type="molecule type" value="Genomic_DNA"/>
</dbReference>
<dbReference type="GO" id="GO:0004347">
    <property type="term" value="F:glucose-6-phosphate isomerase activity"/>
    <property type="evidence" value="ECO:0007669"/>
    <property type="project" value="UniProtKB-EC"/>
</dbReference>
<dbReference type="GO" id="GO:0051156">
    <property type="term" value="P:glucose 6-phosphate metabolic process"/>
    <property type="evidence" value="ECO:0007669"/>
    <property type="project" value="TreeGrafter"/>
</dbReference>
<evidence type="ECO:0000256" key="3">
    <source>
        <dbReference type="ARBA" id="ARBA00011952"/>
    </source>
</evidence>
<dbReference type="AlphaFoldDB" id="A0A5J4WY43"/>
<dbReference type="UniPathway" id="UPA00109">
    <property type="reaction ID" value="UER00181"/>
</dbReference>
<dbReference type="GO" id="GO:0006094">
    <property type="term" value="P:gluconeogenesis"/>
    <property type="evidence" value="ECO:0007669"/>
    <property type="project" value="UniProtKB-KW"/>
</dbReference>
<name>A0A5J4WY43_9EUKA</name>